<dbReference type="VEuPathDB" id="FungiDB:DIURU_004613"/>
<dbReference type="Proteomes" id="UP000449547">
    <property type="component" value="Unassembled WGS sequence"/>
</dbReference>
<dbReference type="UniPathway" id="UPA00989"/>
<evidence type="ECO:0000313" key="7">
    <source>
        <dbReference type="EMBL" id="KAA8898593.1"/>
    </source>
</evidence>
<sequence>MKHPYQQVAITKSGHLAATCTNHVYVFDQTSGARVGQWTDPIDRQSALKAKVAAEGKTTKVAEPGDNAPVAYDIVRILDTTATQLLTATDSDKAVELFNFKENELDLIRRQPCPKRPSAGAFVTDNEVVVADKFGDVYVVDSGKEIADPKKMEPVLGHVSLLNSVVMAEHDGKKYIITGDRDEHVRVSHYPQSFVIKHWLFGHSEFVAALHIPQSNPELLFSAGGDDYVCVWKWFDNELVTKIDVASQIKPYLGEAHLPAERFRTPESVPEMVVTRLQSYHQQLFVLVEQTPVVLVYNFDGSFSHMIEASASITDFAVDPASGTVYAAVDTDETPLIEGFTATGDKVTVPEFSHDVDIESRSDVYPLYPQKVLRKHGEY</sequence>
<evidence type="ECO:0000256" key="5">
    <source>
        <dbReference type="ARBA" id="ARBA00023242"/>
    </source>
</evidence>
<dbReference type="OrthoDB" id="339900at2759"/>
<dbReference type="GO" id="GO:0005634">
    <property type="term" value="C:nucleus"/>
    <property type="evidence" value="ECO:0007669"/>
    <property type="project" value="UniProtKB-SubCell"/>
</dbReference>
<dbReference type="SMART" id="SM00320">
    <property type="entry name" value="WD40"/>
    <property type="match status" value="2"/>
</dbReference>
<dbReference type="HAMAP" id="MF_03056">
    <property type="entry name" value="TRM82"/>
    <property type="match status" value="1"/>
</dbReference>
<evidence type="ECO:0000256" key="2">
    <source>
        <dbReference type="ARBA" id="ARBA00022574"/>
    </source>
</evidence>
<dbReference type="SUPFAM" id="SSF50978">
    <property type="entry name" value="WD40 repeat-like"/>
    <property type="match status" value="1"/>
</dbReference>
<comment type="subcellular location">
    <subcellularLocation>
        <location evidence="1 6">Nucleus</location>
    </subcellularLocation>
</comment>
<dbReference type="RefSeq" id="XP_034010577.1">
    <property type="nucleotide sequence ID" value="XM_034157506.1"/>
</dbReference>
<reference evidence="7 8" key="1">
    <citation type="submission" date="2019-07" db="EMBL/GenBank/DDBJ databases">
        <title>Genome assembly of two rare yeast pathogens: Diutina rugosa and Trichomonascus ciferrii.</title>
        <authorList>
            <person name="Mixao V."/>
            <person name="Saus E."/>
            <person name="Hansen A."/>
            <person name="Lass-Flor C."/>
            <person name="Gabaldon T."/>
        </authorList>
    </citation>
    <scope>NUCLEOTIDE SEQUENCE [LARGE SCALE GENOMIC DNA]</scope>
    <source>
        <strain evidence="7 8">CBS 613</strain>
    </source>
</reference>
<keyword evidence="5 6" id="KW-0539">Nucleus</keyword>
<comment type="similarity">
    <text evidence="6">Belongs to the WD repeat TRM82 family.</text>
</comment>
<evidence type="ECO:0000256" key="3">
    <source>
        <dbReference type="ARBA" id="ARBA00022694"/>
    </source>
</evidence>
<dbReference type="EMBL" id="SWFT01000139">
    <property type="protein sequence ID" value="KAA8898593.1"/>
    <property type="molecule type" value="Genomic_DNA"/>
</dbReference>
<evidence type="ECO:0000313" key="8">
    <source>
        <dbReference type="Proteomes" id="UP000449547"/>
    </source>
</evidence>
<evidence type="ECO:0000256" key="6">
    <source>
        <dbReference type="HAMAP-Rule" id="MF_03056"/>
    </source>
</evidence>
<comment type="function">
    <text evidence="6">Required for the formation of N(7)-methylguanine at position 46 (m7G46) in tRNA. In the complex, it is required to stabilize and induce conformational changes of the catalytic subunit.</text>
</comment>
<dbReference type="PANTHER" id="PTHR16288">
    <property type="entry name" value="WD40 REPEAT PROTEIN 4"/>
    <property type="match status" value="1"/>
</dbReference>
<dbReference type="InterPro" id="IPR028884">
    <property type="entry name" value="Trm82"/>
</dbReference>
<dbReference type="GO" id="GO:0106004">
    <property type="term" value="P:tRNA (guanine-N7)-methylation"/>
    <property type="evidence" value="ECO:0007669"/>
    <property type="project" value="UniProtKB-UniRule"/>
</dbReference>
<keyword evidence="8" id="KW-1185">Reference proteome</keyword>
<keyword evidence="2 6" id="KW-0853">WD repeat</keyword>
<name>A0A642UGM3_DIURU</name>
<gene>
    <name evidence="7" type="ORF">DIURU_004613</name>
</gene>
<proteinExistence type="inferred from homology"/>
<keyword evidence="4 6" id="KW-0677">Repeat</keyword>
<dbReference type="PANTHER" id="PTHR16288:SF0">
    <property type="entry name" value="TRNA (GUANINE-N(7)-)-METHYLTRANSFERASE NON-CATALYTIC SUBUNIT WDR4"/>
    <property type="match status" value="1"/>
</dbReference>
<dbReference type="AlphaFoldDB" id="A0A642UGM3"/>
<dbReference type="GO" id="GO:0005829">
    <property type="term" value="C:cytosol"/>
    <property type="evidence" value="ECO:0007669"/>
    <property type="project" value="TreeGrafter"/>
</dbReference>
<evidence type="ECO:0000256" key="4">
    <source>
        <dbReference type="ARBA" id="ARBA00022737"/>
    </source>
</evidence>
<protein>
    <submittedName>
        <fullName evidence="7">Uncharacterized protein</fullName>
    </submittedName>
</protein>
<comment type="caution">
    <text evidence="7">The sequence shown here is derived from an EMBL/GenBank/DDBJ whole genome shotgun (WGS) entry which is preliminary data.</text>
</comment>
<dbReference type="InterPro" id="IPR001680">
    <property type="entry name" value="WD40_rpt"/>
</dbReference>
<comment type="pathway">
    <text evidence="6">tRNA modification; N(7)-methylguanine-tRNA biosynthesis.</text>
</comment>
<dbReference type="GeneID" id="54783264"/>
<evidence type="ECO:0000256" key="1">
    <source>
        <dbReference type="ARBA" id="ARBA00004123"/>
    </source>
</evidence>
<dbReference type="Gene3D" id="2.130.10.10">
    <property type="entry name" value="YVTN repeat-like/Quinoprotein amine dehydrogenase"/>
    <property type="match status" value="1"/>
</dbReference>
<accession>A0A642UGM3</accession>
<keyword evidence="3 6" id="KW-0819">tRNA processing</keyword>
<dbReference type="GO" id="GO:0043527">
    <property type="term" value="C:tRNA methyltransferase complex"/>
    <property type="evidence" value="ECO:0007669"/>
    <property type="project" value="TreeGrafter"/>
</dbReference>
<dbReference type="InterPro" id="IPR015943">
    <property type="entry name" value="WD40/YVTN_repeat-like_dom_sf"/>
</dbReference>
<organism evidence="7 8">
    <name type="scientific">Diutina rugosa</name>
    <name type="common">Yeast</name>
    <name type="synonym">Candida rugosa</name>
    <dbReference type="NCBI Taxonomy" id="5481"/>
    <lineage>
        <taxon>Eukaryota</taxon>
        <taxon>Fungi</taxon>
        <taxon>Dikarya</taxon>
        <taxon>Ascomycota</taxon>
        <taxon>Saccharomycotina</taxon>
        <taxon>Pichiomycetes</taxon>
        <taxon>Debaryomycetaceae</taxon>
        <taxon>Diutina</taxon>
    </lineage>
</organism>
<dbReference type="InterPro" id="IPR036322">
    <property type="entry name" value="WD40_repeat_dom_sf"/>
</dbReference>
<dbReference type="OMA" id="VKHWLFG"/>